<dbReference type="PANTHER" id="PTHR44998">
    <property type="match status" value="1"/>
</dbReference>
<evidence type="ECO:0000256" key="2">
    <source>
        <dbReference type="SAM" id="Phobius"/>
    </source>
</evidence>
<keyword evidence="1" id="KW-0802">TPR repeat</keyword>
<evidence type="ECO:0000313" key="4">
    <source>
        <dbReference type="Proteomes" id="UP000176376"/>
    </source>
</evidence>
<reference evidence="3 4" key="1">
    <citation type="journal article" date="2016" name="Nat. Commun.">
        <title>Thousands of microbial genomes shed light on interconnected biogeochemical processes in an aquifer system.</title>
        <authorList>
            <person name="Anantharaman K."/>
            <person name="Brown C.T."/>
            <person name="Hug L.A."/>
            <person name="Sharon I."/>
            <person name="Castelle C.J."/>
            <person name="Probst A.J."/>
            <person name="Thomas B.C."/>
            <person name="Singh A."/>
            <person name="Wilkins M.J."/>
            <person name="Karaoz U."/>
            <person name="Brodie E.L."/>
            <person name="Williams K.H."/>
            <person name="Hubbard S.S."/>
            <person name="Banfield J.F."/>
        </authorList>
    </citation>
    <scope>NUCLEOTIDE SEQUENCE [LARGE SCALE GENOMIC DNA]</scope>
</reference>
<feature type="transmembrane region" description="Helical" evidence="2">
    <location>
        <begin position="199"/>
        <end position="219"/>
    </location>
</feature>
<dbReference type="AlphaFoldDB" id="A0A1F7JP97"/>
<dbReference type="PROSITE" id="PS50005">
    <property type="entry name" value="TPR"/>
    <property type="match status" value="1"/>
</dbReference>
<feature type="transmembrane region" description="Helical" evidence="2">
    <location>
        <begin position="122"/>
        <end position="148"/>
    </location>
</feature>
<dbReference type="Gene3D" id="1.25.40.10">
    <property type="entry name" value="Tetratricopeptide repeat domain"/>
    <property type="match status" value="1"/>
</dbReference>
<dbReference type="SMART" id="SM00028">
    <property type="entry name" value="TPR"/>
    <property type="match status" value="2"/>
</dbReference>
<comment type="caution">
    <text evidence="3">The sequence shown here is derived from an EMBL/GenBank/DDBJ whole genome shotgun (WGS) entry which is preliminary data.</text>
</comment>
<feature type="transmembrane region" description="Helical" evidence="2">
    <location>
        <begin position="35"/>
        <end position="54"/>
    </location>
</feature>
<keyword evidence="2" id="KW-0472">Membrane</keyword>
<dbReference type="SUPFAM" id="SSF48452">
    <property type="entry name" value="TPR-like"/>
    <property type="match status" value="1"/>
</dbReference>
<dbReference type="PANTHER" id="PTHR44998:SF1">
    <property type="entry name" value="UDP-N-ACETYLGLUCOSAMINE--PEPTIDE N-ACETYLGLUCOSAMINYLTRANSFERASE 110 KDA SUBUNIT"/>
    <property type="match status" value="1"/>
</dbReference>
<sequence length="652" mass="73484">MIDSIQNKLLALFILLFPLFFLPITQEFISTNKLFFLLFAVLLLYSLSLANLIFKNKAAIELNLADFPVLFLALAVSLSTIFASSNKIESLLIPTGTGFFLGLTALYFFIKSRRADKLIFEALTISGLVLSVFIIILYSGIFTLIKLPADWQFLTLAQFSPLGSRLDLSLFLMFALLTVLFEFKIRIKKIADLLSSDLILHYLFLMTITLALILSLFGLKYDKNLFVAPLPASVDAAYATISKPDKAFFGVGIDNFPTAFNLVKTPDFNKSDQFGQSVSRANNFLLQMVTETGLFGLITIILIMSFLIYLSFKHYFATRDGLSLYLCLISVCLLIVLIVPSSMILLLLVYLILGVLNSKKDAHRFSLKMNINGRKNYLIFFPIILIGVLILIGLYYLAGRAYLAEIYYKKAINSLKVASSRDSYENQKKAVSLNPYMTRFHISFSQLNLLLANNLVTSSKSKELNLTDRQIVTQLIQQAISEGKTAVKLNYNNSSNWENLGYIYRNIISIVNGADVWAISSYQRAIALDPVNPSLRLNLGGIYYTIKDYENAIKEFQKAANLKSDWPNAYYNLAWAYWDTDNSDQAIYYLKQTMATLQKGSANYTKVATELESFEKQKATKIKTTQPAIEKSSDLSLPQNTNQTILEKLDLP</sequence>
<dbReference type="InterPro" id="IPR019734">
    <property type="entry name" value="TPR_rpt"/>
</dbReference>
<accession>A0A1F7JP97</accession>
<proteinExistence type="predicted"/>
<evidence type="ECO:0000313" key="3">
    <source>
        <dbReference type="EMBL" id="OGK57416.1"/>
    </source>
</evidence>
<protein>
    <submittedName>
        <fullName evidence="3">Uncharacterized protein</fullName>
    </submittedName>
</protein>
<dbReference type="Pfam" id="PF13424">
    <property type="entry name" value="TPR_12"/>
    <property type="match status" value="1"/>
</dbReference>
<feature type="transmembrane region" description="Helical" evidence="2">
    <location>
        <begin position="91"/>
        <end position="110"/>
    </location>
</feature>
<keyword evidence="2" id="KW-0812">Transmembrane</keyword>
<feature type="repeat" description="TPR" evidence="1">
    <location>
        <begin position="533"/>
        <end position="566"/>
    </location>
</feature>
<dbReference type="Proteomes" id="UP000176376">
    <property type="component" value="Unassembled WGS sequence"/>
</dbReference>
<feature type="transmembrane region" description="Helical" evidence="2">
    <location>
        <begin position="293"/>
        <end position="312"/>
    </location>
</feature>
<dbReference type="InterPro" id="IPR011990">
    <property type="entry name" value="TPR-like_helical_dom_sf"/>
</dbReference>
<feature type="transmembrane region" description="Helical" evidence="2">
    <location>
        <begin position="324"/>
        <end position="357"/>
    </location>
</feature>
<evidence type="ECO:0000256" key="1">
    <source>
        <dbReference type="PROSITE-ProRule" id="PRU00339"/>
    </source>
</evidence>
<dbReference type="STRING" id="1802074.A3J15_04060"/>
<dbReference type="EMBL" id="MGAY01000003">
    <property type="protein sequence ID" value="OGK57416.1"/>
    <property type="molecule type" value="Genomic_DNA"/>
</dbReference>
<feature type="transmembrane region" description="Helical" evidence="2">
    <location>
        <begin position="66"/>
        <end position="85"/>
    </location>
</feature>
<name>A0A1F7JP97_9BACT</name>
<gene>
    <name evidence="3" type="ORF">A3J15_04060</name>
</gene>
<keyword evidence="2" id="KW-1133">Transmembrane helix</keyword>
<feature type="transmembrane region" description="Helical" evidence="2">
    <location>
        <begin position="377"/>
        <end position="398"/>
    </location>
</feature>
<organism evidence="3 4">
    <name type="scientific">Candidatus Roizmanbacteria bacterium RIFCSPLOWO2_02_FULL_38_10</name>
    <dbReference type="NCBI Taxonomy" id="1802074"/>
    <lineage>
        <taxon>Bacteria</taxon>
        <taxon>Candidatus Roizmaniibacteriota</taxon>
    </lineage>
</organism>